<feature type="compositionally biased region" description="Gly residues" evidence="2">
    <location>
        <begin position="766"/>
        <end position="778"/>
    </location>
</feature>
<feature type="region of interest" description="Disordered" evidence="2">
    <location>
        <begin position="88"/>
        <end position="113"/>
    </location>
</feature>
<evidence type="ECO:0008006" key="5">
    <source>
        <dbReference type="Google" id="ProtNLM"/>
    </source>
</evidence>
<feature type="compositionally biased region" description="Low complexity" evidence="2">
    <location>
        <begin position="715"/>
        <end position="733"/>
    </location>
</feature>
<feature type="compositionally biased region" description="Low complexity" evidence="2">
    <location>
        <begin position="837"/>
        <end position="846"/>
    </location>
</feature>
<feature type="compositionally biased region" description="Polar residues" evidence="2">
    <location>
        <begin position="250"/>
        <end position="259"/>
    </location>
</feature>
<feature type="region of interest" description="Disordered" evidence="2">
    <location>
        <begin position="250"/>
        <end position="308"/>
    </location>
</feature>
<feature type="region of interest" description="Disordered" evidence="2">
    <location>
        <begin position="1070"/>
        <end position="1093"/>
    </location>
</feature>
<keyword evidence="1" id="KW-0175">Coiled coil</keyword>
<feature type="compositionally biased region" description="Low complexity" evidence="2">
    <location>
        <begin position="756"/>
        <end position="765"/>
    </location>
</feature>
<feature type="region of interest" description="Disordered" evidence="2">
    <location>
        <begin position="1125"/>
        <end position="1275"/>
    </location>
</feature>
<feature type="region of interest" description="Disordered" evidence="2">
    <location>
        <begin position="978"/>
        <end position="1003"/>
    </location>
</feature>
<protein>
    <recommendedName>
        <fullName evidence="5">Sfi1 spindle body domain-containing protein</fullName>
    </recommendedName>
</protein>
<feature type="compositionally biased region" description="Gly residues" evidence="2">
    <location>
        <begin position="1795"/>
        <end position="1807"/>
    </location>
</feature>
<feature type="compositionally biased region" description="Low complexity" evidence="2">
    <location>
        <begin position="1151"/>
        <end position="1209"/>
    </location>
</feature>
<feature type="coiled-coil region" evidence="1">
    <location>
        <begin position="511"/>
        <end position="549"/>
    </location>
</feature>
<evidence type="ECO:0000313" key="3">
    <source>
        <dbReference type="EMBL" id="GLC57006.1"/>
    </source>
</evidence>
<feature type="compositionally biased region" description="Gly residues" evidence="2">
    <location>
        <begin position="697"/>
        <end position="714"/>
    </location>
</feature>
<feature type="region of interest" description="Disordered" evidence="2">
    <location>
        <begin position="1790"/>
        <end position="1817"/>
    </location>
</feature>
<sequence>MPRPNAVADAAAVFQEAKKLVAEVRRSRQRSPGRPLSPHAIVDGATSDVAFGPMGAYDTTQSKFITSLSSVQCSAVWLGATSGHSDHLLPSQLSSSSPQSGAAPPPGATGSDASFHCNFLSGVTFAVAAAQPDGGSSTQSQPHPTSVPDSNGADTDTAGDDQPTRWQLLVRRVNADVAAAAGGLSPCKSARSPDGPHHPRETAPISPVGPSVYGSPGVRRERSPVPATVMSTTALAVEPQRDQYDRAASLSYSPSNQAQIPGRRQAWAHSDVRDSVSGRRPAPAPALTAVGGDAAATARRSGGGLHRRQLMSGTPANANAAAGALTSPYERAVAALQQAELQLRNHKQRGGGGGAAALPSASPASAAVAAAERFLATAPAAAAAPRPGGMYGGASAPGSAGSVTAAESTFDEIAQGLVRRIASSVRLGLGLPGAAMAPPGPLVHSYTVLEPPPAQHVAAAAALAAATAAAGGGGGGGAAGACGATDGGDSGAPELELQIAMQGLMAAARHASSEESLRADQERRRREAEAEAEAAMAAVEERAVQLARAVLYLRLWRVGAAWSRREAAGLAAGLTEARLRRYVAAWRAVARAARSERLAAEALELAAEARREQVANRFRRLWLLHHSLLVWRAGAAASAEERRGLAVREQQLGRERQAEALREAAAERFRRLWLLHSHLRTWRAAARARAAARRLAGGGTGAVAGGRGGCGGGSAAASAGSDEQRQQQQRRTAAVAALLDRLRRQREEFRAPAAPPTNTTATSGGSSSGGGGGGGGGVSLDQRGKAPGTTGPAVLPVVAAATAAPSSSATSAAAVGRPFPGLNKWIRPEVMRGTRTSSSSAAAAAAGGPTVPAQPSAGPGGGGGGSRVTRPVPFQLSTSARARYRRVQVLAACEATRHLVVPAEPPTHGSAGAEQRVVGSTDPRVGRSGDPLSDAWAVAPGFSYQNDADGGGGDGGDAGVGGQGSEAALHALRQVVRRRHQERVGQSSGSGASGGSCGGADAGGGSLADPWVGAAAGEGGAVPAAGRRAGRGCGRGSDAGVGVEEGVGAGVMFQPLLASSSPVSSVWSERGAETAPGGAIVGGKEEEEEEEGRVYRSAADDAAAAAIRAVSSAAGRVAAAAARVSRQVGPQQQQQQQQQQPEEEEEEEWRGGQSEVSGSDSEQQQQQQQKQRRSGPGPAAVTSATGAAATAMTTAAAAVSVGRRVASASPQPPPAADPRAPTPTPLPHLEGGPSSQQSGRRGRPSPDLAPDRSGRPHTGSSPIPPAATPAAAAHCRPAAAAATHVAGGRGGGGGGGGGFTAADLERLRAAEVRRRRQADEQARRLASELAAQQEALAAVHYGRALLKWQGLTPWLQLVALARAGGERAERHRTTALMRRTFTGLLRGAVRARMRAVSRVAAAVAVGRRRYAERVARAALARLRAWARAAALHRHHLTTRVLMGLMRAAAAGWSARADAEEHCRRRRLWSCFQGWRQAAERQASEALLWELQRQHEAEAALGRRTARRVLAQWRLLAGEAAEQRAALQQRSAQWAKVQGWLAEVAAERAAGRRGGGGSAGGAGAGGGGGVQRLEGRWDVGQDHPDSLPRPGSGSGCSASAASGDVAAAAAADSTGIGGTERSAATAAAGRRSGGVAVDSGSRTFADDHYPLLHRDNDEDDPLGLGPLEEQLQQFSLGPSGLAKMAPGALGCGGGGGGGPRPPRDRIHAWPTVAGAGPAAVAPGWTPVTGPAAAATTTTAAIGALSEAGCESSSRWAVRREGVAAGVPGEGHRPAGRPPVCASRRDRLARYLEGREAPGGGGSGGGGGWDGEERRFRQD</sequence>
<feature type="compositionally biased region" description="Low complexity" evidence="2">
    <location>
        <begin position="1612"/>
        <end position="1636"/>
    </location>
</feature>
<feature type="compositionally biased region" description="Pro residues" evidence="2">
    <location>
        <begin position="1210"/>
        <end position="1226"/>
    </location>
</feature>
<evidence type="ECO:0000256" key="1">
    <source>
        <dbReference type="SAM" id="Coils"/>
    </source>
</evidence>
<feature type="compositionally biased region" description="Polar residues" evidence="2">
    <location>
        <begin position="134"/>
        <end position="154"/>
    </location>
</feature>
<feature type="compositionally biased region" description="Low complexity" evidence="2">
    <location>
        <begin position="1125"/>
        <end position="1140"/>
    </location>
</feature>
<keyword evidence="4" id="KW-1185">Reference proteome</keyword>
<feature type="region of interest" description="Disordered" evidence="2">
    <location>
        <begin position="833"/>
        <end position="871"/>
    </location>
</feature>
<proteinExistence type="predicted"/>
<dbReference type="EMBL" id="BRXU01000017">
    <property type="protein sequence ID" value="GLC57006.1"/>
    <property type="molecule type" value="Genomic_DNA"/>
</dbReference>
<reference evidence="3 4" key="1">
    <citation type="journal article" date="2023" name="Commun. Biol.">
        <title>Reorganization of the ancestral sex-determining regions during the evolution of trioecy in Pleodorina starrii.</title>
        <authorList>
            <person name="Takahashi K."/>
            <person name="Suzuki S."/>
            <person name="Kawai-Toyooka H."/>
            <person name="Yamamoto K."/>
            <person name="Hamaji T."/>
            <person name="Ootsuki R."/>
            <person name="Yamaguchi H."/>
            <person name="Kawachi M."/>
            <person name="Higashiyama T."/>
            <person name="Nozaki H."/>
        </authorList>
    </citation>
    <scope>NUCLEOTIDE SEQUENCE [LARGE SCALE GENOMIC DNA]</scope>
    <source>
        <strain evidence="3 4">NIES-4479</strain>
    </source>
</reference>
<accession>A0A9W6BT32</accession>
<feature type="region of interest" description="Disordered" evidence="2">
    <location>
        <begin position="902"/>
        <end position="928"/>
    </location>
</feature>
<feature type="region of interest" description="Disordered" evidence="2">
    <location>
        <begin position="183"/>
        <end position="224"/>
    </location>
</feature>
<feature type="compositionally biased region" description="Gly residues" evidence="2">
    <location>
        <begin position="949"/>
        <end position="963"/>
    </location>
</feature>
<feature type="compositionally biased region" description="Gly residues" evidence="2">
    <location>
        <begin position="1551"/>
        <end position="1569"/>
    </location>
</feature>
<feature type="region of interest" description="Disordered" evidence="2">
    <location>
        <begin position="747"/>
        <end position="791"/>
    </location>
</feature>
<feature type="region of interest" description="Disordered" evidence="2">
    <location>
        <begin position="131"/>
        <end position="161"/>
    </location>
</feature>
<feature type="region of interest" description="Disordered" evidence="2">
    <location>
        <begin position="1612"/>
        <end position="1664"/>
    </location>
</feature>
<feature type="region of interest" description="Disordered" evidence="2">
    <location>
        <begin position="697"/>
        <end position="733"/>
    </location>
</feature>
<name>A0A9W6BT32_9CHLO</name>
<gene>
    <name evidence="3" type="primary">PLEST003171</name>
    <name evidence="3" type="ORF">PLESTB_001172600</name>
</gene>
<feature type="region of interest" description="Disordered" evidence="2">
    <location>
        <begin position="941"/>
        <end position="963"/>
    </location>
</feature>
<feature type="compositionally biased region" description="Basic and acidic residues" evidence="2">
    <location>
        <begin position="1643"/>
        <end position="1655"/>
    </location>
</feature>
<dbReference type="Proteomes" id="UP001165080">
    <property type="component" value="Unassembled WGS sequence"/>
</dbReference>
<comment type="caution">
    <text evidence="3">The sequence shown here is derived from an EMBL/GenBank/DDBJ whole genome shotgun (WGS) entry which is preliminary data.</text>
</comment>
<feature type="region of interest" description="Disordered" evidence="2">
    <location>
        <begin position="1550"/>
        <end position="1599"/>
    </location>
</feature>
<organism evidence="3 4">
    <name type="scientific">Pleodorina starrii</name>
    <dbReference type="NCBI Taxonomy" id="330485"/>
    <lineage>
        <taxon>Eukaryota</taxon>
        <taxon>Viridiplantae</taxon>
        <taxon>Chlorophyta</taxon>
        <taxon>core chlorophytes</taxon>
        <taxon>Chlorophyceae</taxon>
        <taxon>CS clade</taxon>
        <taxon>Chlamydomonadales</taxon>
        <taxon>Volvocaceae</taxon>
        <taxon>Pleodorina</taxon>
    </lineage>
</organism>
<feature type="compositionally biased region" description="Basic and acidic residues" evidence="2">
    <location>
        <begin position="1572"/>
        <end position="1585"/>
    </location>
</feature>
<evidence type="ECO:0000256" key="2">
    <source>
        <dbReference type="SAM" id="MobiDB-lite"/>
    </source>
</evidence>
<feature type="compositionally biased region" description="Gly residues" evidence="2">
    <location>
        <begin position="991"/>
        <end position="1003"/>
    </location>
</feature>
<evidence type="ECO:0000313" key="4">
    <source>
        <dbReference type="Proteomes" id="UP001165080"/>
    </source>
</evidence>